<sequence length="142" mass="15825">MSENQQAFTPVVHKSAVFNAPIEKVWAAVATSEGIATWFMPNTFEPVLGHEFVLKAGPYGDSPCKVTELNPPTLLTFNWGKDWSVTFELKELGGQTEFHLYHKGWDADKVTEFGQPHPVVQPNMAQGWNGIVAKLQSLVEQQ</sequence>
<dbReference type="RefSeq" id="WP_068698024.1">
    <property type="nucleotide sequence ID" value="NZ_CP014167.1"/>
</dbReference>
<dbReference type="Proteomes" id="UP000092573">
    <property type="component" value="Chromosome"/>
</dbReference>
<feature type="domain" description="Activator of Hsp90 ATPase homologue 1/2-like C-terminal" evidence="2">
    <location>
        <begin position="19"/>
        <end position="140"/>
    </location>
</feature>
<keyword evidence="4" id="KW-1185">Reference proteome</keyword>
<proteinExistence type="inferred from homology"/>
<dbReference type="EMBL" id="CP014167">
    <property type="protein sequence ID" value="ANS75885.1"/>
    <property type="molecule type" value="Genomic_DNA"/>
</dbReference>
<organism evidence="3 4">
    <name type="scientific">Paenibacillus yonginensis</name>
    <dbReference type="NCBI Taxonomy" id="1462996"/>
    <lineage>
        <taxon>Bacteria</taxon>
        <taxon>Bacillati</taxon>
        <taxon>Bacillota</taxon>
        <taxon>Bacilli</taxon>
        <taxon>Bacillales</taxon>
        <taxon>Paenibacillaceae</taxon>
        <taxon>Paenibacillus</taxon>
    </lineage>
</organism>
<accession>A0A1B1N3B2</accession>
<evidence type="ECO:0000259" key="2">
    <source>
        <dbReference type="Pfam" id="PF08327"/>
    </source>
</evidence>
<reference evidence="3 4" key="1">
    <citation type="submission" date="2016-01" db="EMBL/GenBank/DDBJ databases">
        <title>Complete Genome Sequence of Paenibacillus yonginensis DCY84, a novel Plant Growth-Promoting Bacteria with Elicitation of Induced Systemic Resistance.</title>
        <authorList>
            <person name="Kim Y.J."/>
            <person name="Yang D.C."/>
            <person name="Sukweenadhi J."/>
        </authorList>
    </citation>
    <scope>NUCLEOTIDE SEQUENCE [LARGE SCALE GENOMIC DNA]</scope>
    <source>
        <strain evidence="3 4">DCY84</strain>
    </source>
</reference>
<dbReference type="OrthoDB" id="2355173at2"/>
<dbReference type="SUPFAM" id="SSF55961">
    <property type="entry name" value="Bet v1-like"/>
    <property type="match status" value="1"/>
</dbReference>
<evidence type="ECO:0000313" key="4">
    <source>
        <dbReference type="Proteomes" id="UP000092573"/>
    </source>
</evidence>
<dbReference type="KEGG" id="pyg:AWM70_15875"/>
<dbReference type="CDD" id="cd07814">
    <property type="entry name" value="SRPBCC_CalC_Aha1-like"/>
    <property type="match status" value="1"/>
</dbReference>
<protein>
    <submittedName>
        <fullName evidence="3">Polyketide cyclase</fullName>
    </submittedName>
</protein>
<dbReference type="Pfam" id="PF08327">
    <property type="entry name" value="AHSA1"/>
    <property type="match status" value="1"/>
</dbReference>
<dbReference type="STRING" id="1462996.AWM70_15875"/>
<evidence type="ECO:0000256" key="1">
    <source>
        <dbReference type="ARBA" id="ARBA00006817"/>
    </source>
</evidence>
<dbReference type="Gene3D" id="3.30.530.20">
    <property type="match status" value="1"/>
</dbReference>
<dbReference type="AlphaFoldDB" id="A0A1B1N3B2"/>
<dbReference type="InterPro" id="IPR023393">
    <property type="entry name" value="START-like_dom_sf"/>
</dbReference>
<dbReference type="InterPro" id="IPR013538">
    <property type="entry name" value="ASHA1/2-like_C"/>
</dbReference>
<gene>
    <name evidence="3" type="ORF">AWM70_15875</name>
</gene>
<name>A0A1B1N3B2_9BACL</name>
<evidence type="ECO:0000313" key="3">
    <source>
        <dbReference type="EMBL" id="ANS75885.1"/>
    </source>
</evidence>
<comment type="similarity">
    <text evidence="1">Belongs to the AHA1 family.</text>
</comment>